<sequence length="306" mass="33191">MGFTEQHFTSPATGVLLLHCRFMRVRSPLFLSASLASLTSVAFVTACTPSPTPNEPLVQMYQEAQFDAQALMDSSPDISFLRTQHADELLAEIHRLCGFTDEGAVPESCEVMTTMIAAAPTDDVAGRVASSQSLILDLLDDIPKESVSLVVGQYIDEARYGVAFDLNSSADSPVEMELSFDEITIAQDLLEREQSAAWALGIALAQYPLEQRDSIEVAIEAHNDRAFTLQQLLGPDHSTPAEPGYDSDLTAPTDFASAKQTIDEIENNLIDSWHAAASAATTDEWRTFCTQVAGDTARTLLLIDAS</sequence>
<dbReference type="Proteomes" id="UP000068067">
    <property type="component" value="Chromosome"/>
</dbReference>
<accession>A0A0M4CXW1</accession>
<name>A0A0M4CXW1_9CORY</name>
<evidence type="ECO:0000313" key="2">
    <source>
        <dbReference type="EMBL" id="ALC06175.1"/>
    </source>
</evidence>
<dbReference type="KEGG" id="cdx:CDES_08915"/>
<gene>
    <name evidence="2" type="ORF">CDES_08915</name>
</gene>
<dbReference type="STRING" id="931089.CDES_08915"/>
<dbReference type="Pfam" id="PF14530">
    <property type="entry name" value="DUF4439"/>
    <property type="match status" value="1"/>
</dbReference>
<dbReference type="InterPro" id="IPR029447">
    <property type="entry name" value="DUF4439"/>
</dbReference>
<dbReference type="PATRIC" id="fig|931089.4.peg.1795"/>
<dbReference type="AlphaFoldDB" id="A0A0M4CXW1"/>
<dbReference type="EMBL" id="CP009220">
    <property type="protein sequence ID" value="ALC06175.1"/>
    <property type="molecule type" value="Genomic_DNA"/>
</dbReference>
<feature type="domain" description="DUF4439" evidence="1">
    <location>
        <begin position="187"/>
        <end position="298"/>
    </location>
</feature>
<protein>
    <recommendedName>
        <fullName evidence="1">DUF4439 domain-containing protein</fullName>
    </recommendedName>
</protein>
<keyword evidence="3" id="KW-1185">Reference proteome</keyword>
<evidence type="ECO:0000259" key="1">
    <source>
        <dbReference type="Pfam" id="PF14530"/>
    </source>
</evidence>
<proteinExistence type="predicted"/>
<dbReference type="InterPro" id="IPR009078">
    <property type="entry name" value="Ferritin-like_SF"/>
</dbReference>
<dbReference type="Gene3D" id="1.20.1260.10">
    <property type="match status" value="1"/>
</dbReference>
<evidence type="ECO:0000313" key="3">
    <source>
        <dbReference type="Proteomes" id="UP000068067"/>
    </source>
</evidence>
<organism evidence="2 3">
    <name type="scientific">Corynebacterium deserti GIMN1.010</name>
    <dbReference type="NCBI Taxonomy" id="931089"/>
    <lineage>
        <taxon>Bacteria</taxon>
        <taxon>Bacillati</taxon>
        <taxon>Actinomycetota</taxon>
        <taxon>Actinomycetes</taxon>
        <taxon>Mycobacteriales</taxon>
        <taxon>Corynebacteriaceae</taxon>
        <taxon>Corynebacterium</taxon>
    </lineage>
</organism>
<dbReference type="InterPro" id="IPR012347">
    <property type="entry name" value="Ferritin-like"/>
</dbReference>
<reference evidence="2 3" key="1">
    <citation type="submission" date="2014-08" db="EMBL/GenBank/DDBJ databases">
        <title>Complete genome sequence of Corynebacterium deserti GIMN1.010 (=DSM 45689), isolated from desert sand in western China.</title>
        <authorList>
            <person name="Ruckert C."/>
            <person name="Albersmeier A."/>
            <person name="Kalinowski J."/>
        </authorList>
    </citation>
    <scope>NUCLEOTIDE SEQUENCE [LARGE SCALE GENOMIC DNA]</scope>
    <source>
        <strain evidence="2 3">GIMN1.010</strain>
    </source>
</reference>
<dbReference type="SUPFAM" id="SSF47240">
    <property type="entry name" value="Ferritin-like"/>
    <property type="match status" value="1"/>
</dbReference>